<organism evidence="5 6">
    <name type="scientific">Glycomyces rhizosphaerae</name>
    <dbReference type="NCBI Taxonomy" id="2054422"/>
    <lineage>
        <taxon>Bacteria</taxon>
        <taxon>Bacillati</taxon>
        <taxon>Actinomycetota</taxon>
        <taxon>Actinomycetes</taxon>
        <taxon>Glycomycetales</taxon>
        <taxon>Glycomycetaceae</taxon>
        <taxon>Glycomyces</taxon>
    </lineage>
</organism>
<feature type="domain" description="Glycosyltransferase subfamily 4-like N-terminal" evidence="4">
    <location>
        <begin position="193"/>
        <end position="291"/>
    </location>
</feature>
<dbReference type="InterPro" id="IPR001296">
    <property type="entry name" value="Glyco_trans_1"/>
</dbReference>
<dbReference type="Pfam" id="PF00534">
    <property type="entry name" value="Glycos_transf_1"/>
    <property type="match status" value="1"/>
</dbReference>
<comment type="caution">
    <text evidence="5">The sequence shown here is derived from an EMBL/GenBank/DDBJ whole genome shotgun (WGS) entry which is preliminary data.</text>
</comment>
<dbReference type="Proteomes" id="UP001595712">
    <property type="component" value="Unassembled WGS sequence"/>
</dbReference>
<feature type="domain" description="Glycosyl transferase family 1" evidence="3">
    <location>
        <begin position="313"/>
        <end position="475"/>
    </location>
</feature>
<keyword evidence="1 5" id="KW-0328">Glycosyltransferase</keyword>
<proteinExistence type="predicted"/>
<accession>A0ABV7PZJ5</accession>
<dbReference type="PANTHER" id="PTHR12526">
    <property type="entry name" value="GLYCOSYLTRANSFERASE"/>
    <property type="match status" value="1"/>
</dbReference>
<sequence length="515" mass="57631">MADHPGRIVMLVQNGVVGDSRVQKEAASAAAAGWEVILLGRTDKRAEEWDLGGAVVRLVPTARDFDRRRHEVRRAWLRSPLAYPPGPLESYRRKQVRAWKADLAFAKATIAVDTRERGAAATLGARLALGVKGAAVAAASVWVGGRTRSSRRVRERREAAVSPVERFAGRFWLAVLGDRAWRRLDPALWELELAFGPVIDELKPDLIHANDFQMLGVGARAKMRAAAAGREVKLVWDVHEFLPGMKPWKNHPWWKPAQLAHEREHAPYADAVVTVSDTVAEMLQARHALPELPAVVMNVPDLTDSVEAPDPTLRERCGIGPDTPLLVYSGAPLEQRGMHIMVEALPSLPEAHAAFVVSYPQWRYVKRLQARAAELGLADRVHVLSYVAHRQVVPFLSAADVGVIPLHHWENHEISLITKFFEYSHARLPVLVSDVKTMAKTVHETGQGEVFRAEDVEDFASAAKRILADPESYRKAYADRVPLHEWTWERQANQLAGVYERLIGRPDHRKEDRTQ</sequence>
<keyword evidence="2 5" id="KW-0808">Transferase</keyword>
<dbReference type="EC" id="2.4.-.-" evidence="5"/>
<evidence type="ECO:0000313" key="6">
    <source>
        <dbReference type="Proteomes" id="UP001595712"/>
    </source>
</evidence>
<keyword evidence="6" id="KW-1185">Reference proteome</keyword>
<evidence type="ECO:0000256" key="2">
    <source>
        <dbReference type="ARBA" id="ARBA00022679"/>
    </source>
</evidence>
<dbReference type="Gene3D" id="3.40.50.2000">
    <property type="entry name" value="Glycogen Phosphorylase B"/>
    <property type="match status" value="2"/>
</dbReference>
<dbReference type="RefSeq" id="WP_387972948.1">
    <property type="nucleotide sequence ID" value="NZ_JBHRWO010000007.1"/>
</dbReference>
<name>A0ABV7PZJ5_9ACTN</name>
<dbReference type="PANTHER" id="PTHR12526:SF600">
    <property type="entry name" value="GLYCOSYL TRANSFERASE GROUP 1"/>
    <property type="match status" value="1"/>
</dbReference>
<dbReference type="EMBL" id="JBHRWO010000007">
    <property type="protein sequence ID" value="MFC3492408.1"/>
    <property type="molecule type" value="Genomic_DNA"/>
</dbReference>
<reference evidence="6" key="1">
    <citation type="journal article" date="2019" name="Int. J. Syst. Evol. Microbiol.">
        <title>The Global Catalogue of Microorganisms (GCM) 10K type strain sequencing project: providing services to taxonomists for standard genome sequencing and annotation.</title>
        <authorList>
            <consortium name="The Broad Institute Genomics Platform"/>
            <consortium name="The Broad Institute Genome Sequencing Center for Infectious Disease"/>
            <person name="Wu L."/>
            <person name="Ma J."/>
        </authorList>
    </citation>
    <scope>NUCLEOTIDE SEQUENCE [LARGE SCALE GENOMIC DNA]</scope>
    <source>
        <strain evidence="6">CGMCC 4.7396</strain>
    </source>
</reference>
<evidence type="ECO:0000259" key="4">
    <source>
        <dbReference type="Pfam" id="PF13439"/>
    </source>
</evidence>
<evidence type="ECO:0000259" key="3">
    <source>
        <dbReference type="Pfam" id="PF00534"/>
    </source>
</evidence>
<gene>
    <name evidence="5" type="ORF">ACFO8M_07920</name>
</gene>
<evidence type="ECO:0000313" key="5">
    <source>
        <dbReference type="EMBL" id="MFC3492408.1"/>
    </source>
</evidence>
<dbReference type="SUPFAM" id="SSF53756">
    <property type="entry name" value="UDP-Glycosyltransferase/glycogen phosphorylase"/>
    <property type="match status" value="1"/>
</dbReference>
<evidence type="ECO:0000256" key="1">
    <source>
        <dbReference type="ARBA" id="ARBA00022676"/>
    </source>
</evidence>
<dbReference type="Pfam" id="PF13439">
    <property type="entry name" value="Glyco_transf_4"/>
    <property type="match status" value="1"/>
</dbReference>
<dbReference type="GO" id="GO:0016757">
    <property type="term" value="F:glycosyltransferase activity"/>
    <property type="evidence" value="ECO:0007669"/>
    <property type="project" value="UniProtKB-KW"/>
</dbReference>
<protein>
    <submittedName>
        <fullName evidence="5">Glycosyltransferase</fullName>
        <ecNumber evidence="5">2.4.-.-</ecNumber>
    </submittedName>
</protein>
<dbReference type="InterPro" id="IPR028098">
    <property type="entry name" value="Glyco_trans_4-like_N"/>
</dbReference>